<accession>A0ABP3ZEG0</accession>
<name>A0ABP3ZEG0_9ACTN</name>
<dbReference type="Proteomes" id="UP001501005">
    <property type="component" value="Unassembled WGS sequence"/>
</dbReference>
<protein>
    <submittedName>
        <fullName evidence="1">Uncharacterized protein</fullName>
    </submittedName>
</protein>
<sequence length="86" mass="8882">MSLLPGIIRLAANSHGDQRLCGTAHGLELPHRADGHDDRLAALARPVLPSTSSPTAASHLFAVDDVNGVDESASSSTRQMSTSAPP</sequence>
<dbReference type="EMBL" id="BAAAHG010000034">
    <property type="protein sequence ID" value="GAA0920570.1"/>
    <property type="molecule type" value="Genomic_DNA"/>
</dbReference>
<organism evidence="1 2">
    <name type="scientific">Streptomyces thermoalcalitolerans</name>
    <dbReference type="NCBI Taxonomy" id="65605"/>
    <lineage>
        <taxon>Bacteria</taxon>
        <taxon>Bacillati</taxon>
        <taxon>Actinomycetota</taxon>
        <taxon>Actinomycetes</taxon>
        <taxon>Kitasatosporales</taxon>
        <taxon>Streptomycetaceae</taxon>
        <taxon>Streptomyces</taxon>
    </lineage>
</organism>
<proteinExistence type="predicted"/>
<dbReference type="RefSeq" id="WP_344051527.1">
    <property type="nucleotide sequence ID" value="NZ_BAAAHG010000034.1"/>
</dbReference>
<evidence type="ECO:0000313" key="1">
    <source>
        <dbReference type="EMBL" id="GAA0920570.1"/>
    </source>
</evidence>
<evidence type="ECO:0000313" key="2">
    <source>
        <dbReference type="Proteomes" id="UP001501005"/>
    </source>
</evidence>
<gene>
    <name evidence="1" type="ORF">GCM10009549_39190</name>
</gene>
<comment type="caution">
    <text evidence="1">The sequence shown here is derived from an EMBL/GenBank/DDBJ whole genome shotgun (WGS) entry which is preliminary data.</text>
</comment>
<reference evidence="2" key="1">
    <citation type="journal article" date="2019" name="Int. J. Syst. Evol. Microbiol.">
        <title>The Global Catalogue of Microorganisms (GCM) 10K type strain sequencing project: providing services to taxonomists for standard genome sequencing and annotation.</title>
        <authorList>
            <consortium name="The Broad Institute Genomics Platform"/>
            <consortium name="The Broad Institute Genome Sequencing Center for Infectious Disease"/>
            <person name="Wu L."/>
            <person name="Ma J."/>
        </authorList>
    </citation>
    <scope>NUCLEOTIDE SEQUENCE [LARGE SCALE GENOMIC DNA]</scope>
    <source>
        <strain evidence="2">JCM 10673</strain>
    </source>
</reference>
<keyword evidence="2" id="KW-1185">Reference proteome</keyword>